<proteinExistence type="predicted"/>
<protein>
    <recommendedName>
        <fullName evidence="3">Aminoglycoside phosphotransferase domain-containing protein</fullName>
    </recommendedName>
</protein>
<sequence length="524" mass="60731">MALLRVIDLDAPSSASPAGGKAEVWKEIEEEDDNMLVKLQEEPLRKAFFDDLQSQIPNICGIVSHHLSLSRLQQCEVADRSEWLYGSFNTCIPINITNWRKQRLMLRCPFPFMLGGPDGLDEKIRCEAATFAWISENCPRLPIPHLWGFGLPNGTSFTPVAHLPWYRRIIESLKRSWAWLWRQSYSTPFVPRQAAFSLKSGYLLVDFVEEEQGIMLSRIWPPETVEQKRNLYRSLSRIMLDLARHPLPRIGSFMIHNSGKMSLINRPLTKQLPLLESSGVPLSIPRGRTYSATDSYIRDLLDCHDMKLRHQPNAVRDDYDAEGQMAVLTILRAVPSHFTMDRLRHGPFCHIWTDCHKSNIFVNRRYDITCIPDLEWISVLPIEALSPPVWLSGYAVDEIQDEKQKNHHEEMCTEFLDIFGQEDNDQLSTLKPGFCTRTMKDALEKATHWFWAALNHPRVTYNLFLDHLQPRLAPTQLEGDDCIQFQQILAPYWAPNPSGFIDQKLADRQKYLEDLRAQHRHRYC</sequence>
<organism evidence="1 2">
    <name type="scientific">Vermiconidia calcicola</name>
    <dbReference type="NCBI Taxonomy" id="1690605"/>
    <lineage>
        <taxon>Eukaryota</taxon>
        <taxon>Fungi</taxon>
        <taxon>Dikarya</taxon>
        <taxon>Ascomycota</taxon>
        <taxon>Pezizomycotina</taxon>
        <taxon>Dothideomycetes</taxon>
        <taxon>Dothideomycetidae</taxon>
        <taxon>Mycosphaerellales</taxon>
        <taxon>Extremaceae</taxon>
        <taxon>Vermiconidia</taxon>
    </lineage>
</organism>
<dbReference type="EMBL" id="JAXLQG010000021">
    <property type="protein sequence ID" value="KAK5529799.1"/>
    <property type="molecule type" value="Genomic_DNA"/>
</dbReference>
<dbReference type="InterPro" id="IPR051678">
    <property type="entry name" value="AGP_Transferase"/>
</dbReference>
<comment type="caution">
    <text evidence="1">The sequence shown here is derived from an EMBL/GenBank/DDBJ whole genome shotgun (WGS) entry which is preliminary data.</text>
</comment>
<dbReference type="PANTHER" id="PTHR21310:SF37">
    <property type="entry name" value="AMINOGLYCOSIDE PHOSPHOTRANSFERASE DOMAIN-CONTAINING PROTEIN"/>
    <property type="match status" value="1"/>
</dbReference>
<accession>A0AAV9PXI7</accession>
<reference evidence="1 2" key="1">
    <citation type="submission" date="2023-06" db="EMBL/GenBank/DDBJ databases">
        <title>Black Yeasts Isolated from many extreme environments.</title>
        <authorList>
            <person name="Coleine C."/>
            <person name="Stajich J.E."/>
            <person name="Selbmann L."/>
        </authorList>
    </citation>
    <scope>NUCLEOTIDE SEQUENCE [LARGE SCALE GENOMIC DNA]</scope>
    <source>
        <strain evidence="1 2">CCFEE 5887</strain>
    </source>
</reference>
<dbReference type="AlphaFoldDB" id="A0AAV9PXI7"/>
<keyword evidence="2" id="KW-1185">Reference proteome</keyword>
<evidence type="ECO:0000313" key="1">
    <source>
        <dbReference type="EMBL" id="KAK5529799.1"/>
    </source>
</evidence>
<evidence type="ECO:0000313" key="2">
    <source>
        <dbReference type="Proteomes" id="UP001345827"/>
    </source>
</evidence>
<dbReference type="Proteomes" id="UP001345827">
    <property type="component" value="Unassembled WGS sequence"/>
</dbReference>
<gene>
    <name evidence="1" type="ORF">LTR25_009579</name>
</gene>
<name>A0AAV9PXI7_9PEZI</name>
<dbReference type="PANTHER" id="PTHR21310">
    <property type="entry name" value="AMINOGLYCOSIDE PHOSPHOTRANSFERASE-RELATED-RELATED"/>
    <property type="match status" value="1"/>
</dbReference>
<evidence type="ECO:0008006" key="3">
    <source>
        <dbReference type="Google" id="ProtNLM"/>
    </source>
</evidence>